<keyword evidence="2" id="KW-0808">Transferase</keyword>
<sequence>MRAVSNVYVSCGGKSGLLMRARRGEATRKTCVNVFSDEAYGRSSLTLAGELKTVMAAAHEIVALAVENLSLDDHHAKHPRIGVADHVLLSPVHPEDLDSLEDAARDLAQSLTESTPRLKTAAYSRSAPLAALRRATPYFTDAALSGPLDPSLDRTSELTGVSTFGPERFDSSLGMTCVGAAPWITNFNVPLPSGTTLEDAKRIANAIRSRGGGEHALPAVQAVGLAHSDGRVEIGCNLQDLSQTSPPDVEVAIAKLLGIKQQVSKYANLIGLEEKISGYVIGKRWDELLSLAER</sequence>
<reference evidence="2 3" key="1">
    <citation type="submission" date="2017-12" db="EMBL/GenBank/DDBJ databases">
        <title>Sequencing, de novo assembly and annotation of complete genome of a new Thraustochytrid species, strain FCC1311.</title>
        <authorList>
            <person name="Sedici K."/>
            <person name="Godart F."/>
            <person name="Aiese Cigliano R."/>
            <person name="Sanseverino W."/>
            <person name="Barakat M."/>
            <person name="Ortet P."/>
            <person name="Marechal E."/>
            <person name="Cagnac O."/>
            <person name="Amato A."/>
        </authorList>
    </citation>
    <scope>NUCLEOTIDE SEQUENCE [LARGE SCALE GENOMIC DNA]</scope>
</reference>
<feature type="domain" description="Formiminotransferase N-terminal subdomain" evidence="1">
    <location>
        <begin position="1"/>
        <end position="182"/>
    </location>
</feature>
<proteinExistence type="predicted"/>
<dbReference type="InterPro" id="IPR022384">
    <property type="entry name" value="FormiminoTrfase_cat_dom_sf"/>
</dbReference>
<dbReference type="InterPro" id="IPR051623">
    <property type="entry name" value="FTCD"/>
</dbReference>
<dbReference type="EMBL" id="BEYU01000012">
    <property type="protein sequence ID" value="GBG25524.1"/>
    <property type="molecule type" value="Genomic_DNA"/>
</dbReference>
<evidence type="ECO:0000313" key="3">
    <source>
        <dbReference type="Proteomes" id="UP000241890"/>
    </source>
</evidence>
<dbReference type="GO" id="GO:0005542">
    <property type="term" value="F:folic acid binding"/>
    <property type="evidence" value="ECO:0007669"/>
    <property type="project" value="InterPro"/>
</dbReference>
<organism evidence="2 3">
    <name type="scientific">Hondaea fermentalgiana</name>
    <dbReference type="NCBI Taxonomy" id="2315210"/>
    <lineage>
        <taxon>Eukaryota</taxon>
        <taxon>Sar</taxon>
        <taxon>Stramenopiles</taxon>
        <taxon>Bigyra</taxon>
        <taxon>Labyrinthulomycetes</taxon>
        <taxon>Thraustochytrida</taxon>
        <taxon>Thraustochytriidae</taxon>
        <taxon>Hondaea</taxon>
    </lineage>
</organism>
<dbReference type="PANTHER" id="PTHR12234:SF1">
    <property type="entry name" value="FORMIMINOTRANSFERASE N-TERMINAL SUBDOMAIN-CONTAINING PROTEIN"/>
    <property type="match status" value="1"/>
</dbReference>
<dbReference type="OrthoDB" id="48036at2759"/>
<dbReference type="SMART" id="SM01222">
    <property type="entry name" value="FTCD_N"/>
    <property type="match status" value="1"/>
</dbReference>
<keyword evidence="3" id="KW-1185">Reference proteome</keyword>
<dbReference type="Pfam" id="PF07837">
    <property type="entry name" value="FTCD_N"/>
    <property type="match status" value="1"/>
</dbReference>
<accession>A0A2R5GCN0</accession>
<comment type="caution">
    <text evidence="2">The sequence shown here is derived from an EMBL/GenBank/DDBJ whole genome shotgun (WGS) entry which is preliminary data.</text>
</comment>
<dbReference type="InterPro" id="IPR012886">
    <property type="entry name" value="Formiminotransferase_N"/>
</dbReference>
<protein>
    <submittedName>
        <fullName evidence="2">Formimidoyltransferase-cyclodeaminase</fullName>
    </submittedName>
</protein>
<dbReference type="InterPro" id="IPR037064">
    <property type="entry name" value="Formiminotransferase_N_sf"/>
</dbReference>
<dbReference type="PANTHER" id="PTHR12234">
    <property type="entry name" value="FORMIMINOTRANSFERASE-CYCLODEAMINASE"/>
    <property type="match status" value="1"/>
</dbReference>
<dbReference type="Gene3D" id="3.30.990.10">
    <property type="entry name" value="Formiminotransferase, N-terminal subdomain"/>
    <property type="match status" value="1"/>
</dbReference>
<dbReference type="GO" id="GO:0016740">
    <property type="term" value="F:transferase activity"/>
    <property type="evidence" value="ECO:0007669"/>
    <property type="project" value="UniProtKB-KW"/>
</dbReference>
<evidence type="ECO:0000259" key="1">
    <source>
        <dbReference type="SMART" id="SM01222"/>
    </source>
</evidence>
<evidence type="ECO:0000313" key="2">
    <source>
        <dbReference type="EMBL" id="GBG25524.1"/>
    </source>
</evidence>
<dbReference type="InParanoid" id="A0A2R5GCN0"/>
<dbReference type="InterPro" id="IPR037070">
    <property type="entry name" value="Formiminotransferase_C_sf"/>
</dbReference>
<dbReference type="Gene3D" id="3.30.70.670">
    <property type="entry name" value="Formiminotransferase, C-terminal subdomain"/>
    <property type="match status" value="1"/>
</dbReference>
<gene>
    <name evidence="2" type="ORF">FCC1311_017432</name>
</gene>
<name>A0A2R5GCN0_9STRA</name>
<dbReference type="AlphaFoldDB" id="A0A2R5GCN0"/>
<dbReference type="SUPFAM" id="SSF55116">
    <property type="entry name" value="Formiminotransferase domain of formiminotransferase-cyclodeaminase"/>
    <property type="match status" value="2"/>
</dbReference>
<dbReference type="Proteomes" id="UP000241890">
    <property type="component" value="Unassembled WGS sequence"/>
</dbReference>